<dbReference type="InterPro" id="IPR015424">
    <property type="entry name" value="PyrdxlP-dep_Trfase"/>
</dbReference>
<dbReference type="InterPro" id="IPR049704">
    <property type="entry name" value="Aminotrans_3_PPA_site"/>
</dbReference>
<dbReference type="InterPro" id="IPR005814">
    <property type="entry name" value="Aminotrans_3"/>
</dbReference>
<dbReference type="AlphaFoldDB" id="A0A1K2HNB8"/>
<dbReference type="Gene3D" id="3.40.640.10">
    <property type="entry name" value="Type I PLP-dependent aspartate aminotransferase-like (Major domain)"/>
    <property type="match status" value="1"/>
</dbReference>
<dbReference type="PROSITE" id="PS00600">
    <property type="entry name" value="AA_TRANSFER_CLASS_3"/>
    <property type="match status" value="1"/>
</dbReference>
<dbReference type="EMBL" id="FPKR01000011">
    <property type="protein sequence ID" value="SFZ78278.1"/>
    <property type="molecule type" value="Genomic_DNA"/>
</dbReference>
<evidence type="ECO:0000256" key="2">
    <source>
        <dbReference type="ARBA" id="ARBA00008954"/>
    </source>
</evidence>
<evidence type="ECO:0000256" key="3">
    <source>
        <dbReference type="ARBA" id="ARBA00022576"/>
    </source>
</evidence>
<dbReference type="RefSeq" id="WP_072429385.1">
    <property type="nucleotide sequence ID" value="NZ_FPKR01000011.1"/>
</dbReference>
<dbReference type="OrthoDB" id="3398487at2"/>
<dbReference type="Pfam" id="PF00202">
    <property type="entry name" value="Aminotran_3"/>
    <property type="match status" value="1"/>
</dbReference>
<comment type="similarity">
    <text evidence="2 6">Belongs to the class-III pyridoxal-phosphate-dependent aminotransferase family.</text>
</comment>
<dbReference type="PANTHER" id="PTHR42684:SF1">
    <property type="entry name" value="BETA-ALANINE--PYRUVATE AMINOTRANSFERASE"/>
    <property type="match status" value="1"/>
</dbReference>
<keyword evidence="4" id="KW-0808">Transferase</keyword>
<protein>
    <submittedName>
        <fullName evidence="7">Beta-alanine--pyruvate transaminase</fullName>
    </submittedName>
</protein>
<dbReference type="Proteomes" id="UP000186513">
    <property type="component" value="Unassembled WGS sequence"/>
</dbReference>
<keyword evidence="3" id="KW-0032">Aminotransferase</keyword>
<dbReference type="STRING" id="1121279.SAMN02745887_02897"/>
<evidence type="ECO:0000256" key="1">
    <source>
        <dbReference type="ARBA" id="ARBA00001933"/>
    </source>
</evidence>
<keyword evidence="8" id="KW-1185">Reference proteome</keyword>
<dbReference type="InterPro" id="IPR015421">
    <property type="entry name" value="PyrdxlP-dep_Trfase_major"/>
</dbReference>
<dbReference type="SUPFAM" id="SSF53383">
    <property type="entry name" value="PLP-dependent transferases"/>
    <property type="match status" value="1"/>
</dbReference>
<evidence type="ECO:0000313" key="8">
    <source>
        <dbReference type="Proteomes" id="UP000186513"/>
    </source>
</evidence>
<evidence type="ECO:0000256" key="6">
    <source>
        <dbReference type="RuleBase" id="RU003560"/>
    </source>
</evidence>
<accession>A0A1K2HNB8</accession>
<keyword evidence="7" id="KW-0670">Pyruvate</keyword>
<dbReference type="CDD" id="cd00610">
    <property type="entry name" value="OAT_like"/>
    <property type="match status" value="1"/>
</dbReference>
<dbReference type="FunFam" id="3.40.640.10:FF:000014">
    <property type="entry name" value="Adenosylmethionine-8-amino-7-oxononanoate aminotransferase, probable"/>
    <property type="match status" value="1"/>
</dbReference>
<evidence type="ECO:0000313" key="7">
    <source>
        <dbReference type="EMBL" id="SFZ78278.1"/>
    </source>
</evidence>
<evidence type="ECO:0000256" key="4">
    <source>
        <dbReference type="ARBA" id="ARBA00022679"/>
    </source>
</evidence>
<dbReference type="PANTHER" id="PTHR42684">
    <property type="entry name" value="ADENOSYLMETHIONINE-8-AMINO-7-OXONONANOATE AMINOTRANSFERASE"/>
    <property type="match status" value="1"/>
</dbReference>
<dbReference type="Gene3D" id="3.90.1150.10">
    <property type="entry name" value="Aspartate Aminotransferase, domain 1"/>
    <property type="match status" value="1"/>
</dbReference>
<sequence length="448" mass="49073">MAANALDAELDLDAYWMPFSHNRYYKQSAEHRSNRLLARAEGSYYWTTEGNKLYDALSGLWCCGLGHRHPKLVEAVKKQLDVLDYGTAFQMGTPGVFKLAERIAEAAPAGFEHVFFCNSGSEAVDTALKMALAYHRARGEAHRTRFIGREKGYHGVGFGGISVGGMVANRKMFAAGMLQGVDHLPHTHNLKEMAFSRGEPDYGTHLADELERLVALHDASTIAAVIVEPMQGSAGVIVPPKGYLKRLRELCSKHGILLIFDEVITGFGRMGKPFAAQHWDVTPDLITFAKGVNNGLVPMGGVIATKQIYDTFMTGPEHMVEFFHGYTYSGHALAVAAAHAALDVIAEEDIYQRVNSLSRSLEETVHGLKGEANIIDIRNCQLAAAVELAPIEGKPGLRAIRVFEEALKRGVLFRFTGDIIAMGPTFISTPDELSRMTEVLRDSIRAAG</sequence>
<dbReference type="GO" id="GO:0030170">
    <property type="term" value="F:pyridoxal phosphate binding"/>
    <property type="evidence" value="ECO:0007669"/>
    <property type="project" value="InterPro"/>
</dbReference>
<dbReference type="InterPro" id="IPR015422">
    <property type="entry name" value="PyrdxlP-dep_Trfase_small"/>
</dbReference>
<comment type="cofactor">
    <cofactor evidence="1">
        <name>pyridoxal 5'-phosphate</name>
        <dbReference type="ChEBI" id="CHEBI:597326"/>
    </cofactor>
</comment>
<organism evidence="7 8">
    <name type="scientific">Chitinimonas taiwanensis DSM 18899</name>
    <dbReference type="NCBI Taxonomy" id="1121279"/>
    <lineage>
        <taxon>Bacteria</taxon>
        <taxon>Pseudomonadati</taxon>
        <taxon>Pseudomonadota</taxon>
        <taxon>Betaproteobacteria</taxon>
        <taxon>Neisseriales</taxon>
        <taxon>Chitinibacteraceae</taxon>
        <taxon>Chitinimonas</taxon>
    </lineage>
</organism>
<gene>
    <name evidence="7" type="ORF">SAMN02745887_02897</name>
</gene>
<evidence type="ECO:0000256" key="5">
    <source>
        <dbReference type="ARBA" id="ARBA00022898"/>
    </source>
</evidence>
<name>A0A1K2HNB8_9NEIS</name>
<proteinExistence type="inferred from homology"/>
<dbReference type="GO" id="GO:0004015">
    <property type="term" value="F:adenosylmethionine-8-amino-7-oxononanoate transaminase activity"/>
    <property type="evidence" value="ECO:0007669"/>
    <property type="project" value="TreeGrafter"/>
</dbReference>
<keyword evidence="5 6" id="KW-0663">Pyridoxal phosphate</keyword>
<dbReference type="GO" id="GO:0009102">
    <property type="term" value="P:biotin biosynthetic process"/>
    <property type="evidence" value="ECO:0007669"/>
    <property type="project" value="TreeGrafter"/>
</dbReference>
<reference evidence="7 8" key="1">
    <citation type="submission" date="2016-11" db="EMBL/GenBank/DDBJ databases">
        <authorList>
            <person name="Jaros S."/>
            <person name="Januszkiewicz K."/>
            <person name="Wedrychowicz H."/>
        </authorList>
    </citation>
    <scope>NUCLEOTIDE SEQUENCE [LARGE SCALE GENOMIC DNA]</scope>
    <source>
        <strain evidence="7 8">DSM 18899</strain>
    </source>
</reference>